<proteinExistence type="predicted"/>
<reference evidence="1" key="2">
    <citation type="journal article" date="2022" name="New Phytol.">
        <title>Evolutionary transition to the ectomycorrhizal habit in the genomes of a hyperdiverse lineage of mushroom-forming fungi.</title>
        <authorList>
            <person name="Looney B."/>
            <person name="Miyauchi S."/>
            <person name="Morin E."/>
            <person name="Drula E."/>
            <person name="Courty P.E."/>
            <person name="Kohler A."/>
            <person name="Kuo A."/>
            <person name="LaButti K."/>
            <person name="Pangilinan J."/>
            <person name="Lipzen A."/>
            <person name="Riley R."/>
            <person name="Andreopoulos W."/>
            <person name="He G."/>
            <person name="Johnson J."/>
            <person name="Nolan M."/>
            <person name="Tritt A."/>
            <person name="Barry K.W."/>
            <person name="Grigoriev I.V."/>
            <person name="Nagy L.G."/>
            <person name="Hibbett D."/>
            <person name="Henrissat B."/>
            <person name="Matheny P.B."/>
            <person name="Labbe J."/>
            <person name="Martin F.M."/>
        </authorList>
    </citation>
    <scope>NUCLEOTIDE SEQUENCE</scope>
    <source>
        <strain evidence="1">FP105234-sp</strain>
    </source>
</reference>
<name>A0ACB8RGB3_9AGAM</name>
<accession>A0ACB8RGB3</accession>
<keyword evidence="2" id="KW-1185">Reference proteome</keyword>
<organism evidence="1 2">
    <name type="scientific">Auriscalpium vulgare</name>
    <dbReference type="NCBI Taxonomy" id="40419"/>
    <lineage>
        <taxon>Eukaryota</taxon>
        <taxon>Fungi</taxon>
        <taxon>Dikarya</taxon>
        <taxon>Basidiomycota</taxon>
        <taxon>Agaricomycotina</taxon>
        <taxon>Agaricomycetes</taxon>
        <taxon>Russulales</taxon>
        <taxon>Auriscalpiaceae</taxon>
        <taxon>Auriscalpium</taxon>
    </lineage>
</organism>
<dbReference type="EMBL" id="MU276040">
    <property type="protein sequence ID" value="KAI0042947.1"/>
    <property type="molecule type" value="Genomic_DNA"/>
</dbReference>
<reference evidence="1" key="1">
    <citation type="submission" date="2021-02" db="EMBL/GenBank/DDBJ databases">
        <authorList>
            <consortium name="DOE Joint Genome Institute"/>
            <person name="Ahrendt S."/>
            <person name="Looney B.P."/>
            <person name="Miyauchi S."/>
            <person name="Morin E."/>
            <person name="Drula E."/>
            <person name="Courty P.E."/>
            <person name="Chicoki N."/>
            <person name="Fauchery L."/>
            <person name="Kohler A."/>
            <person name="Kuo A."/>
            <person name="Labutti K."/>
            <person name="Pangilinan J."/>
            <person name="Lipzen A."/>
            <person name="Riley R."/>
            <person name="Andreopoulos W."/>
            <person name="He G."/>
            <person name="Johnson J."/>
            <person name="Barry K.W."/>
            <person name="Grigoriev I.V."/>
            <person name="Nagy L."/>
            <person name="Hibbett D."/>
            <person name="Henrissat B."/>
            <person name="Matheny P.B."/>
            <person name="Labbe J."/>
            <person name="Martin F."/>
        </authorList>
    </citation>
    <scope>NUCLEOTIDE SEQUENCE</scope>
    <source>
        <strain evidence="1">FP105234-sp</strain>
    </source>
</reference>
<evidence type="ECO:0000313" key="2">
    <source>
        <dbReference type="Proteomes" id="UP000814033"/>
    </source>
</evidence>
<comment type="caution">
    <text evidence="1">The sequence shown here is derived from an EMBL/GenBank/DDBJ whole genome shotgun (WGS) entry which is preliminary data.</text>
</comment>
<protein>
    <submittedName>
        <fullName evidence="1">Uncharacterized protein</fullName>
    </submittedName>
</protein>
<gene>
    <name evidence="1" type="ORF">FA95DRAFT_508266</name>
</gene>
<dbReference type="Proteomes" id="UP000814033">
    <property type="component" value="Unassembled WGS sequence"/>
</dbReference>
<sequence length="83" mass="8797">MRQASSKPHQARSRFPDGGVNNKRCKQRRWVLSACIRVASMVSAVASMGLGDAVSRMMAAIALAALGCCSIETARENGQTESG</sequence>
<evidence type="ECO:0000313" key="1">
    <source>
        <dbReference type="EMBL" id="KAI0042947.1"/>
    </source>
</evidence>